<feature type="transmembrane region" description="Helical" evidence="1">
    <location>
        <begin position="6"/>
        <end position="23"/>
    </location>
</feature>
<accession>A0A9X3XH93</accession>
<dbReference type="Proteomes" id="UP001141183">
    <property type="component" value="Unassembled WGS sequence"/>
</dbReference>
<comment type="caution">
    <text evidence="2">The sequence shown here is derived from an EMBL/GenBank/DDBJ whole genome shotgun (WGS) entry which is preliminary data.</text>
</comment>
<dbReference type="EMBL" id="JAMRYU010000002">
    <property type="protein sequence ID" value="MDC4239193.1"/>
    <property type="molecule type" value="Genomic_DNA"/>
</dbReference>
<dbReference type="RefSeq" id="WP_008678237.1">
    <property type="nucleotide sequence ID" value="NZ_BAAACM010000015.1"/>
</dbReference>
<evidence type="ECO:0000313" key="2">
    <source>
        <dbReference type="EMBL" id="MDC4239193.1"/>
    </source>
</evidence>
<dbReference type="AlphaFoldDB" id="A0A9X3XH93"/>
<keyword evidence="1" id="KW-1133">Transmembrane helix</keyword>
<reference evidence="2" key="1">
    <citation type="submission" date="2022-05" db="EMBL/GenBank/DDBJ databases">
        <title>Draft genome sequence of Clostridium tertium strain CP3 isolated from Peru.</title>
        <authorList>
            <person name="Hurtado R."/>
            <person name="Lima L."/>
            <person name="Sousa T."/>
            <person name="Jaiswal A.K."/>
            <person name="Tiwari S."/>
            <person name="Maturrano L."/>
            <person name="Brenig B."/>
            <person name="Azevedo V."/>
        </authorList>
    </citation>
    <scope>NUCLEOTIDE SEQUENCE</scope>
    <source>
        <strain evidence="2">CP3</strain>
    </source>
</reference>
<feature type="transmembrane region" description="Helical" evidence="1">
    <location>
        <begin position="58"/>
        <end position="78"/>
    </location>
</feature>
<gene>
    <name evidence="2" type="ORF">NE398_03255</name>
</gene>
<organism evidence="2 3">
    <name type="scientific">Clostridium tertium</name>
    <dbReference type="NCBI Taxonomy" id="1559"/>
    <lineage>
        <taxon>Bacteria</taxon>
        <taxon>Bacillati</taxon>
        <taxon>Bacillota</taxon>
        <taxon>Clostridia</taxon>
        <taxon>Eubacteriales</taxon>
        <taxon>Clostridiaceae</taxon>
        <taxon>Clostridium</taxon>
    </lineage>
</organism>
<protein>
    <submittedName>
        <fullName evidence="2">Uncharacterized protein</fullName>
    </submittedName>
</protein>
<keyword evidence="3" id="KW-1185">Reference proteome</keyword>
<sequence length="111" mass="12808">MIFKYLILGWGVIEFILGITVLLKKKLFLLGFIVESFSILNNEFNVSNIKDIKTFSRWIGEVVVLEGSLYIFLASASIFFEMSVVIIIVFIILIEIFFFNVISKGIRNFIE</sequence>
<proteinExistence type="predicted"/>
<keyword evidence="1" id="KW-0812">Transmembrane</keyword>
<dbReference type="GeneID" id="93043946"/>
<evidence type="ECO:0000256" key="1">
    <source>
        <dbReference type="SAM" id="Phobius"/>
    </source>
</evidence>
<keyword evidence="1" id="KW-0472">Membrane</keyword>
<feature type="transmembrane region" description="Helical" evidence="1">
    <location>
        <begin position="84"/>
        <end position="102"/>
    </location>
</feature>
<evidence type="ECO:0000313" key="3">
    <source>
        <dbReference type="Proteomes" id="UP001141183"/>
    </source>
</evidence>
<name>A0A9X3XH93_9CLOT</name>